<evidence type="ECO:0000313" key="3">
    <source>
        <dbReference type="WBParaSite" id="Pan_g5847.t1"/>
    </source>
</evidence>
<accession>A0A7E4W3E4</accession>
<feature type="compositionally biased region" description="Basic residues" evidence="1">
    <location>
        <begin position="34"/>
        <end position="44"/>
    </location>
</feature>
<feature type="compositionally biased region" description="Low complexity" evidence="1">
    <location>
        <begin position="45"/>
        <end position="55"/>
    </location>
</feature>
<feature type="region of interest" description="Disordered" evidence="1">
    <location>
        <begin position="34"/>
        <end position="69"/>
    </location>
</feature>
<feature type="compositionally biased region" description="Polar residues" evidence="1">
    <location>
        <begin position="56"/>
        <end position="69"/>
    </location>
</feature>
<keyword evidence="2" id="KW-1185">Reference proteome</keyword>
<reference evidence="3" key="2">
    <citation type="submission" date="2020-10" db="UniProtKB">
        <authorList>
            <consortium name="WormBaseParasite"/>
        </authorList>
    </citation>
    <scope>IDENTIFICATION</scope>
</reference>
<dbReference type="AlphaFoldDB" id="A0A7E4W3E4"/>
<feature type="region of interest" description="Disordered" evidence="1">
    <location>
        <begin position="1"/>
        <end position="21"/>
    </location>
</feature>
<evidence type="ECO:0000256" key="1">
    <source>
        <dbReference type="SAM" id="MobiDB-lite"/>
    </source>
</evidence>
<name>A0A7E4W3E4_PANRE</name>
<evidence type="ECO:0000313" key="2">
    <source>
        <dbReference type="Proteomes" id="UP000492821"/>
    </source>
</evidence>
<organism evidence="2 3">
    <name type="scientific">Panagrellus redivivus</name>
    <name type="common">Microworm</name>
    <dbReference type="NCBI Taxonomy" id="6233"/>
    <lineage>
        <taxon>Eukaryota</taxon>
        <taxon>Metazoa</taxon>
        <taxon>Ecdysozoa</taxon>
        <taxon>Nematoda</taxon>
        <taxon>Chromadorea</taxon>
        <taxon>Rhabditida</taxon>
        <taxon>Tylenchina</taxon>
        <taxon>Panagrolaimomorpha</taxon>
        <taxon>Panagrolaimoidea</taxon>
        <taxon>Panagrolaimidae</taxon>
        <taxon>Panagrellus</taxon>
    </lineage>
</organism>
<sequence length="69" mass="7495">MTQLHDSTDTQNPNLTHPPPVSQIYQICAICRTSQHRHPTKKRSNPLTNTPSPSSGADNNAQTGSSQCP</sequence>
<reference evidence="2" key="1">
    <citation type="journal article" date="2013" name="Genetics">
        <title>The draft genome and transcriptome of Panagrellus redivivus are shaped by the harsh demands of a free-living lifestyle.</title>
        <authorList>
            <person name="Srinivasan J."/>
            <person name="Dillman A.R."/>
            <person name="Macchietto M.G."/>
            <person name="Heikkinen L."/>
            <person name="Lakso M."/>
            <person name="Fracchia K.M."/>
            <person name="Antoshechkin I."/>
            <person name="Mortazavi A."/>
            <person name="Wong G."/>
            <person name="Sternberg P.W."/>
        </authorList>
    </citation>
    <scope>NUCLEOTIDE SEQUENCE [LARGE SCALE GENOMIC DNA]</scope>
    <source>
        <strain evidence="2">MT8872</strain>
    </source>
</reference>
<proteinExistence type="predicted"/>
<protein>
    <submittedName>
        <fullName evidence="3">LITAF domain-containing protein</fullName>
    </submittedName>
</protein>
<dbReference type="WBParaSite" id="Pan_g5847.t1">
    <property type="protein sequence ID" value="Pan_g5847.t1"/>
    <property type="gene ID" value="Pan_g5847"/>
</dbReference>
<dbReference type="Proteomes" id="UP000492821">
    <property type="component" value="Unassembled WGS sequence"/>
</dbReference>
<feature type="compositionally biased region" description="Polar residues" evidence="1">
    <location>
        <begin position="1"/>
        <end position="15"/>
    </location>
</feature>